<dbReference type="GO" id="GO:0009653">
    <property type="term" value="P:anatomical structure morphogenesis"/>
    <property type="evidence" value="ECO:0007669"/>
    <property type="project" value="TreeGrafter"/>
</dbReference>
<sequence>MNCRAGFYATIINIAAYPSLPGLLGVPGQQARAESANYINATKQCELSDMDRLTVAGSSAFQTAKGVDYLENHCVEEPVKLCEFKKLSGRILKTVDSVYQDVGTSDECRELCLNSPFRCHSYDYGDTGDMVCRLSHHSRATLSDIQEPYLDVPEASTYELSSCYNVTIDCRAGDMVTRIQTSKLFFGKVYAKGSPNSCVQDVKGALEFELRMAYDDLECNIRQQGLGRYLNDVVIQHHDTIVTSSDLGLAVTCQYDLTNKTVSNEVDLGVHGDITPALSEEVIVDSPNVAMKITDRSGNDAVPSAEVGDPLALKFEILDPNSPYEIFVRELVAMDGVDSSEIILIDSNGCPTDHVIMGPLYKSPNTGKILLSHFDAFKFPSSEVVQFRALVTPCMPTCEPVQCDQEELTGELRSVISFGRRRRRRRSATSQSREDLLLVQSIQITDKFGFDRDGKSPNATSATRDTVFIESEDISSTMGVCINLGEAIVAGTVFLVAQIAIIAAWTFTWQRRRQMLKHQEALSVSVSVPGLHTVPGRTDSLWTAAGHEDGVERACQWCSKRSADDALTHGSLFESFPGMSTDGALGSDLLHVQEGKYGAGLDRDKWHVISRRYDTQVSEERYVGLLGQTIIEKLVDI</sequence>
<keyword evidence="1" id="KW-0812">Transmembrane</keyword>
<dbReference type="CDD" id="cd01099">
    <property type="entry name" value="PAN_AP_HGF"/>
    <property type="match status" value="1"/>
</dbReference>
<evidence type="ECO:0000313" key="4">
    <source>
        <dbReference type="EMBL" id="RLU26501.1"/>
    </source>
</evidence>
<feature type="domain" description="Apple" evidence="2">
    <location>
        <begin position="82"/>
        <end position="163"/>
    </location>
</feature>
<dbReference type="EMBL" id="QOIP01000001">
    <property type="protein sequence ID" value="RLU26501.1"/>
    <property type="molecule type" value="Genomic_DNA"/>
</dbReference>
<protein>
    <recommendedName>
        <fullName evidence="6">ZP domain-containing protein</fullName>
    </recommendedName>
</protein>
<dbReference type="PANTHER" id="PTHR47327:SF2">
    <property type="entry name" value="FI18240P1-RELATED"/>
    <property type="match status" value="1"/>
</dbReference>
<evidence type="ECO:0008006" key="6">
    <source>
        <dbReference type="Google" id="ProtNLM"/>
    </source>
</evidence>
<name>A0A3L8E197_OOCBI</name>
<dbReference type="SUPFAM" id="SSF57414">
    <property type="entry name" value="Hairpin loop containing domain-like"/>
    <property type="match status" value="1"/>
</dbReference>
<evidence type="ECO:0000313" key="5">
    <source>
        <dbReference type="Proteomes" id="UP000279307"/>
    </source>
</evidence>
<reference evidence="4 5" key="1">
    <citation type="journal article" date="2018" name="Genome Res.">
        <title>The genomic architecture and molecular evolution of ant odorant receptors.</title>
        <authorList>
            <person name="McKenzie S.K."/>
            <person name="Kronauer D.J.C."/>
        </authorList>
    </citation>
    <scope>NUCLEOTIDE SEQUENCE [LARGE SCALE GENOMIC DNA]</scope>
    <source>
        <strain evidence="4">Clonal line C1</strain>
    </source>
</reference>
<gene>
    <name evidence="4" type="ORF">DMN91_000297</name>
</gene>
<dbReference type="Proteomes" id="UP000279307">
    <property type="component" value="Chromosome 1"/>
</dbReference>
<keyword evidence="1" id="KW-1133">Transmembrane helix</keyword>
<dbReference type="FunFam" id="3.50.4.10:FF:000009">
    <property type="entry name" value="GG11699"/>
    <property type="match status" value="1"/>
</dbReference>
<organism evidence="4 5">
    <name type="scientific">Ooceraea biroi</name>
    <name type="common">Clonal raider ant</name>
    <name type="synonym">Cerapachys biroi</name>
    <dbReference type="NCBI Taxonomy" id="2015173"/>
    <lineage>
        <taxon>Eukaryota</taxon>
        <taxon>Metazoa</taxon>
        <taxon>Ecdysozoa</taxon>
        <taxon>Arthropoda</taxon>
        <taxon>Hexapoda</taxon>
        <taxon>Insecta</taxon>
        <taxon>Pterygota</taxon>
        <taxon>Neoptera</taxon>
        <taxon>Endopterygota</taxon>
        <taxon>Hymenoptera</taxon>
        <taxon>Apocrita</taxon>
        <taxon>Aculeata</taxon>
        <taxon>Formicoidea</taxon>
        <taxon>Formicidae</taxon>
        <taxon>Dorylinae</taxon>
        <taxon>Ooceraea</taxon>
    </lineage>
</organism>
<feature type="domain" description="ZP" evidence="3">
    <location>
        <begin position="169"/>
        <end position="410"/>
    </location>
</feature>
<evidence type="ECO:0000259" key="2">
    <source>
        <dbReference type="PROSITE" id="PS50948"/>
    </source>
</evidence>
<dbReference type="InterPro" id="IPR003609">
    <property type="entry name" value="Pan_app"/>
</dbReference>
<dbReference type="Gene3D" id="3.50.4.10">
    <property type="entry name" value="Hepatocyte Growth Factor"/>
    <property type="match status" value="1"/>
</dbReference>
<dbReference type="InterPro" id="IPR052774">
    <property type="entry name" value="Celegans_DevNeuronal_Protein"/>
</dbReference>
<feature type="transmembrane region" description="Helical" evidence="1">
    <location>
        <begin position="487"/>
        <end position="507"/>
    </location>
</feature>
<dbReference type="PANTHER" id="PTHR47327">
    <property type="entry name" value="FI18240P1-RELATED"/>
    <property type="match status" value="1"/>
</dbReference>
<evidence type="ECO:0000256" key="1">
    <source>
        <dbReference type="SAM" id="Phobius"/>
    </source>
</evidence>
<dbReference type="AlphaFoldDB" id="A0A3L8E197"/>
<evidence type="ECO:0000259" key="3">
    <source>
        <dbReference type="PROSITE" id="PS51034"/>
    </source>
</evidence>
<dbReference type="InterPro" id="IPR001507">
    <property type="entry name" value="ZP_dom"/>
</dbReference>
<comment type="caution">
    <text evidence="4">The sequence shown here is derived from an EMBL/GenBank/DDBJ whole genome shotgun (WGS) entry which is preliminary data.</text>
</comment>
<keyword evidence="1" id="KW-0472">Membrane</keyword>
<dbReference type="SMART" id="SM00241">
    <property type="entry name" value="ZP"/>
    <property type="match status" value="1"/>
</dbReference>
<accession>A0A3L8E197</accession>
<dbReference type="PROSITE" id="PS51034">
    <property type="entry name" value="ZP_2"/>
    <property type="match status" value="1"/>
</dbReference>
<proteinExistence type="predicted"/>
<dbReference type="PROSITE" id="PS50948">
    <property type="entry name" value="PAN"/>
    <property type="match status" value="1"/>
</dbReference>
<dbReference type="Pfam" id="PF00024">
    <property type="entry name" value="PAN_1"/>
    <property type="match status" value="1"/>
</dbReference>
<dbReference type="SMART" id="SM00473">
    <property type="entry name" value="PAN_AP"/>
    <property type="match status" value="1"/>
</dbReference>
<dbReference type="OrthoDB" id="5867217at2759"/>